<dbReference type="EMBL" id="BMAO01006594">
    <property type="protein sequence ID" value="GFR09870.1"/>
    <property type="molecule type" value="Genomic_DNA"/>
</dbReference>
<dbReference type="Pfam" id="PF05380">
    <property type="entry name" value="Peptidase_A17"/>
    <property type="match status" value="1"/>
</dbReference>
<dbReference type="PANTHER" id="PTHR47331:SF5">
    <property type="entry name" value="RIBONUCLEASE H"/>
    <property type="match status" value="1"/>
</dbReference>
<evidence type="ECO:0000313" key="3">
    <source>
        <dbReference type="Proteomes" id="UP000887116"/>
    </source>
</evidence>
<comment type="caution">
    <text evidence="2">The sequence shown here is derived from an EMBL/GenBank/DDBJ whole genome shotgun (WGS) entry which is preliminary data.</text>
</comment>
<accession>A0A8X6IRR6</accession>
<sequence length="372" mass="43030">MSETEKAQVAQIRIARGRVKASMTRLESSFDELNTKNEISIRLSRLDGLFKEFERLDSTLSLEESELEEFEERYFNLSAKFNDKLDELNVLNLSGTQNSVASSITSNSNVSNFRLPKLSIPQFSEFLDVKDLDYLKSITLSDEDFMRPKECDIILGSDCFFEILRSGKIVGSKNEPIAQRTMFGWVVAGKLNVQNKEPNELYSHFLSTENDLKTDSLLQRFWETEELSVKKQFLSDEELFCEDHFQSTFKYNDQDNITKRSFLSQSARLFDPLGFLTPCTVYIKIFYQQLWLLKLDWDSPLPDALAIKWKTFRKEFEQICSIHIPRWIHTVSQQVTLHGFCDASELAYASVIYAVQPQADDSSQTVKLELAR</sequence>
<dbReference type="PANTHER" id="PTHR47331">
    <property type="entry name" value="PHD-TYPE DOMAIN-CONTAINING PROTEIN"/>
    <property type="match status" value="1"/>
</dbReference>
<reference evidence="2" key="1">
    <citation type="submission" date="2020-07" db="EMBL/GenBank/DDBJ databases">
        <title>Multicomponent nature underlies the extraordinary mechanical properties of spider dragline silk.</title>
        <authorList>
            <person name="Kono N."/>
            <person name="Nakamura H."/>
            <person name="Mori M."/>
            <person name="Yoshida Y."/>
            <person name="Ohtoshi R."/>
            <person name="Malay A.D."/>
            <person name="Moran D.A.P."/>
            <person name="Tomita M."/>
            <person name="Numata K."/>
            <person name="Arakawa K."/>
        </authorList>
    </citation>
    <scope>NUCLEOTIDE SEQUENCE</scope>
</reference>
<proteinExistence type="predicted"/>
<dbReference type="InterPro" id="IPR008042">
    <property type="entry name" value="Retrotrans_Pao"/>
</dbReference>
<dbReference type="OrthoDB" id="6429609at2759"/>
<dbReference type="AlphaFoldDB" id="A0A8X6IRR6"/>
<organism evidence="2 3">
    <name type="scientific">Trichonephila clavata</name>
    <name type="common">Joro spider</name>
    <name type="synonym">Nephila clavata</name>
    <dbReference type="NCBI Taxonomy" id="2740835"/>
    <lineage>
        <taxon>Eukaryota</taxon>
        <taxon>Metazoa</taxon>
        <taxon>Ecdysozoa</taxon>
        <taxon>Arthropoda</taxon>
        <taxon>Chelicerata</taxon>
        <taxon>Arachnida</taxon>
        <taxon>Araneae</taxon>
        <taxon>Araneomorphae</taxon>
        <taxon>Entelegynae</taxon>
        <taxon>Araneoidea</taxon>
        <taxon>Nephilidae</taxon>
        <taxon>Trichonephila</taxon>
    </lineage>
</organism>
<dbReference type="Proteomes" id="UP000887116">
    <property type="component" value="Unassembled WGS sequence"/>
</dbReference>
<keyword evidence="1" id="KW-0175">Coiled coil</keyword>
<feature type="coiled-coil region" evidence="1">
    <location>
        <begin position="53"/>
        <end position="80"/>
    </location>
</feature>
<keyword evidence="3" id="KW-1185">Reference proteome</keyword>
<protein>
    <submittedName>
        <fullName evidence="2">DUF1758 domain-containing protein</fullName>
    </submittedName>
</protein>
<name>A0A8X6IRR6_TRICU</name>
<gene>
    <name evidence="2" type="primary">AVEN_242173_1</name>
    <name evidence="2" type="ORF">TNCT_188771</name>
</gene>
<evidence type="ECO:0000256" key="1">
    <source>
        <dbReference type="SAM" id="Coils"/>
    </source>
</evidence>
<evidence type="ECO:0000313" key="2">
    <source>
        <dbReference type="EMBL" id="GFR09870.1"/>
    </source>
</evidence>